<dbReference type="Proteomes" id="UP000176445">
    <property type="component" value="Unassembled WGS sequence"/>
</dbReference>
<dbReference type="AlphaFoldDB" id="A0A1F6CIV2"/>
<dbReference type="EMBL" id="MFKW01000083">
    <property type="protein sequence ID" value="OGG48881.1"/>
    <property type="molecule type" value="Genomic_DNA"/>
</dbReference>
<organism evidence="2 3">
    <name type="scientific">Candidatus Kaiserbacteria bacterium RIFCSPHIGHO2_01_FULL_54_36b</name>
    <dbReference type="NCBI Taxonomy" id="1798483"/>
    <lineage>
        <taxon>Bacteria</taxon>
        <taxon>Candidatus Kaiseribacteriota</taxon>
    </lineage>
</organism>
<proteinExistence type="predicted"/>
<evidence type="ECO:0000313" key="2">
    <source>
        <dbReference type="EMBL" id="OGG48881.1"/>
    </source>
</evidence>
<feature type="region of interest" description="Disordered" evidence="1">
    <location>
        <begin position="128"/>
        <end position="154"/>
    </location>
</feature>
<sequence length="154" mass="17380">MVNPKKPRTPCLNCGKEPHRSYYKYCSNACQLEYQRNAYIRKWQGGEVVGLQSIGVVSTSIKIYLRNKFGNKCCLCSWSEVNPRTGEVPLVADHIDGNWRNNVEENLRLLCPNCDALSPTFAGLNRGNGRKNRAVSKRTMEARSLSKATKISKI</sequence>
<evidence type="ECO:0000313" key="3">
    <source>
        <dbReference type="Proteomes" id="UP000176445"/>
    </source>
</evidence>
<comment type="caution">
    <text evidence="2">The sequence shown here is derived from an EMBL/GenBank/DDBJ whole genome shotgun (WGS) entry which is preliminary data.</text>
</comment>
<gene>
    <name evidence="2" type="ORF">A2704_01450</name>
</gene>
<evidence type="ECO:0000256" key="1">
    <source>
        <dbReference type="SAM" id="MobiDB-lite"/>
    </source>
</evidence>
<reference evidence="2 3" key="1">
    <citation type="journal article" date="2016" name="Nat. Commun.">
        <title>Thousands of microbial genomes shed light on interconnected biogeochemical processes in an aquifer system.</title>
        <authorList>
            <person name="Anantharaman K."/>
            <person name="Brown C.T."/>
            <person name="Hug L.A."/>
            <person name="Sharon I."/>
            <person name="Castelle C.J."/>
            <person name="Probst A.J."/>
            <person name="Thomas B.C."/>
            <person name="Singh A."/>
            <person name="Wilkins M.J."/>
            <person name="Karaoz U."/>
            <person name="Brodie E.L."/>
            <person name="Williams K.H."/>
            <person name="Hubbard S.S."/>
            <person name="Banfield J.F."/>
        </authorList>
    </citation>
    <scope>NUCLEOTIDE SEQUENCE [LARGE SCALE GENOMIC DNA]</scope>
</reference>
<evidence type="ECO:0008006" key="4">
    <source>
        <dbReference type="Google" id="ProtNLM"/>
    </source>
</evidence>
<protein>
    <recommendedName>
        <fullName evidence="4">HNH nuclease domain-containing protein</fullName>
    </recommendedName>
</protein>
<accession>A0A1F6CIV2</accession>
<name>A0A1F6CIV2_9BACT</name>